<keyword evidence="3" id="KW-1185">Reference proteome</keyword>
<organism evidence="2 3">
    <name type="scientific">Pseudonocardia aurantiaca</name>
    <dbReference type="NCBI Taxonomy" id="75290"/>
    <lineage>
        <taxon>Bacteria</taxon>
        <taxon>Bacillati</taxon>
        <taxon>Actinomycetota</taxon>
        <taxon>Actinomycetes</taxon>
        <taxon>Pseudonocardiales</taxon>
        <taxon>Pseudonocardiaceae</taxon>
        <taxon>Pseudonocardia</taxon>
    </lineage>
</organism>
<reference evidence="3" key="1">
    <citation type="journal article" date="2019" name="Int. J. Syst. Evol. Microbiol.">
        <title>The Global Catalogue of Microorganisms (GCM) 10K type strain sequencing project: providing services to taxonomists for standard genome sequencing and annotation.</title>
        <authorList>
            <consortium name="The Broad Institute Genomics Platform"/>
            <consortium name="The Broad Institute Genome Sequencing Center for Infectious Disease"/>
            <person name="Wu L."/>
            <person name="Ma J."/>
        </authorList>
    </citation>
    <scope>NUCLEOTIDE SEQUENCE [LARGE SCALE GENOMIC DNA]</scope>
    <source>
        <strain evidence="3">JCM 12165</strain>
    </source>
</reference>
<protein>
    <submittedName>
        <fullName evidence="2">Uncharacterized protein</fullName>
    </submittedName>
</protein>
<dbReference type="Proteomes" id="UP001597145">
    <property type="component" value="Unassembled WGS sequence"/>
</dbReference>
<proteinExistence type="predicted"/>
<feature type="compositionally biased region" description="Basic and acidic residues" evidence="1">
    <location>
        <begin position="102"/>
        <end position="113"/>
    </location>
</feature>
<dbReference type="EMBL" id="JBHUCP010000003">
    <property type="protein sequence ID" value="MFD1528798.1"/>
    <property type="molecule type" value="Genomic_DNA"/>
</dbReference>
<sequence>MSHPAADLREAAHWWTRLAEALADSGRRLGQLGEQIGRDWPDDRGREWAERTANVRAELGREAVVAAELGAEYARRSADAELSAPPTWSSVGRPGARLAGTEAKRADEERGMRIAELSEPPR</sequence>
<comment type="caution">
    <text evidence="2">The sequence shown here is derived from an EMBL/GenBank/DDBJ whole genome shotgun (WGS) entry which is preliminary data.</text>
</comment>
<evidence type="ECO:0000256" key="1">
    <source>
        <dbReference type="SAM" id="MobiDB-lite"/>
    </source>
</evidence>
<gene>
    <name evidence="2" type="ORF">ACFSCY_05020</name>
</gene>
<dbReference type="RefSeq" id="WP_343984964.1">
    <property type="nucleotide sequence ID" value="NZ_BAAAJG010000025.1"/>
</dbReference>
<evidence type="ECO:0000313" key="2">
    <source>
        <dbReference type="EMBL" id="MFD1528798.1"/>
    </source>
</evidence>
<name>A0ABW4FDL8_9PSEU</name>
<accession>A0ABW4FDL8</accession>
<feature type="region of interest" description="Disordered" evidence="1">
    <location>
        <begin position="77"/>
        <end position="122"/>
    </location>
</feature>
<evidence type="ECO:0000313" key="3">
    <source>
        <dbReference type="Proteomes" id="UP001597145"/>
    </source>
</evidence>